<keyword evidence="1" id="KW-0472">Membrane</keyword>
<reference evidence="3 4" key="1">
    <citation type="journal article" date="2020" name="bioRxiv">
        <title>Whole genome comparisons of ergot fungi reveals the divergence and evolution of species within the genus Claviceps are the result of varying mechanisms driving genome evolution and host range expansion.</title>
        <authorList>
            <person name="Wyka S.A."/>
            <person name="Mondo S.J."/>
            <person name="Liu M."/>
            <person name="Dettman J."/>
            <person name="Nalam V."/>
            <person name="Broders K.D."/>
        </authorList>
    </citation>
    <scope>NUCLEOTIDE SEQUENCE</scope>
    <source>
        <strain evidence="3">CCC 1102</strain>
        <strain evidence="2 4">LM583</strain>
    </source>
</reference>
<feature type="transmembrane region" description="Helical" evidence="1">
    <location>
        <begin position="149"/>
        <end position="172"/>
    </location>
</feature>
<evidence type="ECO:0008006" key="6">
    <source>
        <dbReference type="Google" id="ProtNLM"/>
    </source>
</evidence>
<dbReference type="Proteomes" id="UP000742024">
    <property type="component" value="Unassembled WGS sequence"/>
</dbReference>
<dbReference type="AlphaFoldDB" id="A0A9P7SSM4"/>
<keyword evidence="1" id="KW-1133">Transmembrane helix</keyword>
<sequence length="178" mass="19471">MGATRNSRASDMIFMALRALQVVALIILIGLTARHVSYMMVPGKELPKTLAATLALAVIMVLYSAITLILFRMGKLRLIIPIIVGEVFCCGCNVIVAALIGIPLRHASCHSLKNTDNKAEFLQVLYQQSGVRQFETMNADRATCIQTKAVWGLLLSLCILFGATSMQSMGLAHRQKHL</sequence>
<name>A0A9P7SSM4_9HYPO</name>
<feature type="transmembrane region" description="Helical" evidence="1">
    <location>
        <begin position="78"/>
        <end position="102"/>
    </location>
</feature>
<evidence type="ECO:0000313" key="3">
    <source>
        <dbReference type="EMBL" id="KAG5972250.1"/>
    </source>
</evidence>
<comment type="caution">
    <text evidence="3">The sequence shown here is derived from an EMBL/GenBank/DDBJ whole genome shotgun (WGS) entry which is preliminary data.</text>
</comment>
<evidence type="ECO:0000313" key="5">
    <source>
        <dbReference type="Proteomes" id="UP000784919"/>
    </source>
</evidence>
<dbReference type="OrthoDB" id="5366688at2759"/>
<dbReference type="Proteomes" id="UP000784919">
    <property type="component" value="Unassembled WGS sequence"/>
</dbReference>
<keyword evidence="4" id="KW-1185">Reference proteome</keyword>
<organism evidence="3 5">
    <name type="scientific">Claviceps arundinis</name>
    <dbReference type="NCBI Taxonomy" id="1623583"/>
    <lineage>
        <taxon>Eukaryota</taxon>
        <taxon>Fungi</taxon>
        <taxon>Dikarya</taxon>
        <taxon>Ascomycota</taxon>
        <taxon>Pezizomycotina</taxon>
        <taxon>Sordariomycetes</taxon>
        <taxon>Hypocreomycetidae</taxon>
        <taxon>Hypocreales</taxon>
        <taxon>Clavicipitaceae</taxon>
        <taxon>Claviceps</taxon>
    </lineage>
</organism>
<dbReference type="EMBL" id="SRPR01000038">
    <property type="protein sequence ID" value="KAG5964673.1"/>
    <property type="molecule type" value="Genomic_DNA"/>
</dbReference>
<feature type="transmembrane region" description="Helical" evidence="1">
    <location>
        <begin position="12"/>
        <end position="31"/>
    </location>
</feature>
<feature type="transmembrane region" description="Helical" evidence="1">
    <location>
        <begin position="51"/>
        <end position="71"/>
    </location>
</feature>
<keyword evidence="1" id="KW-0812">Transmembrane</keyword>
<evidence type="ECO:0000313" key="2">
    <source>
        <dbReference type="EMBL" id="KAG5964673.1"/>
    </source>
</evidence>
<evidence type="ECO:0000256" key="1">
    <source>
        <dbReference type="SAM" id="Phobius"/>
    </source>
</evidence>
<gene>
    <name evidence="3" type="ORF">E4U56_006135</name>
    <name evidence="2" type="ORF">E4U57_004944</name>
</gene>
<evidence type="ECO:0000313" key="4">
    <source>
        <dbReference type="Proteomes" id="UP000742024"/>
    </source>
</evidence>
<accession>A0A9P7SSM4</accession>
<protein>
    <recommendedName>
        <fullName evidence="6">MARVEL domain-containing protein</fullName>
    </recommendedName>
</protein>
<dbReference type="EMBL" id="SRPS01000048">
    <property type="protein sequence ID" value="KAG5972250.1"/>
    <property type="molecule type" value="Genomic_DNA"/>
</dbReference>
<proteinExistence type="predicted"/>